<evidence type="ECO:0000259" key="4">
    <source>
        <dbReference type="Pfam" id="PF05592"/>
    </source>
</evidence>
<evidence type="ECO:0000256" key="3">
    <source>
        <dbReference type="ARBA" id="ARBA00022801"/>
    </source>
</evidence>
<dbReference type="InterPro" id="IPR036116">
    <property type="entry name" value="FN3_sf"/>
</dbReference>
<evidence type="ECO:0000313" key="8">
    <source>
        <dbReference type="EMBL" id="SFJ84633.1"/>
    </source>
</evidence>
<sequence>MANFIVCKLRCEYKDNPIGIDVLRPRFSWQIHSHARDVMQSAYQIQVSENDPHFQQVIWDTGQVQSDQSVHVVYEGPPLKSCTRYFYRVRAWNQEGQMSEWSEIALFEMGLLRADEWRAKWITPQFETDQTQVCPLLRNTFTIEGPVETARVYVTSLGLYELELNGERVGDWVLTPGWTSYNKRLQYQTYDVTHYLREGANAIGVILGNGWYKGELGWEGARNIYGNQRAVLLQMHIKYADGRNQTVVSDETWSSQTGPILMSEIYHGEIYDARLERSGWSTAEYDDSDWYGVTVLSREKDMLTAQENMPTRIVEEIKPVRLIYTPAGEKVLDMGQNMVGWIRFKVTAPAGTEIVLKHAEVLDRDGNLYTGNLRRAKQTIRYICKGKGEEWYQPHFTYQGFRYVQIEGVPGDVKLDDFIGCVIHSDLEPTGRFECSNELVNQLQHNILWGQKGNFVDIPTDCPQRDERLGWTGDVQIFIRTAAFNMNIAPFFTKWLRDLKADQFSSGGVPSVIPNIFSEDSKILSSSSAWADAAVICPWTIYLCYGDRRLLEEQYDSMKAWVEYMRSQGDNEYLYNTGSHYGDWLGLDAKENSYKGATDEDYIATAFYAYSTRLLAKAARVLCKHNDVEEYQTLYKNIVEHFRREFVTPNGRLSVPTQTAHVLALWFDLVDETHRKHIARKLAKYIEDNDYHLSTGFVGTPYLCHALSQNGYNDLAYRLLLQTDYPSWLYQVTKGATTMWEHWDSIKVDGSFWSDDMNSFNHYAYGAVGEWLYRVVAGIDTDEEQPGYKHILICPKPEPALKYVKASLQTLYGEVASHWEIVDGQHMEVFVRIPANTIATVVLPHATLSVLREGDRPLEQADGIHYFEQVNEGVRMELGSGTYRFNYPLCDKVSN</sequence>
<accession>A0A1I3UPG8</accession>
<evidence type="ECO:0000256" key="1">
    <source>
        <dbReference type="ARBA" id="ARBA00001445"/>
    </source>
</evidence>
<protein>
    <recommendedName>
        <fullName evidence="2">alpha-L-rhamnosidase</fullName>
        <ecNumber evidence="2">3.2.1.40</ecNumber>
    </recommendedName>
</protein>
<dbReference type="AlphaFoldDB" id="A0A1I3UPG8"/>
<dbReference type="InterPro" id="IPR013737">
    <property type="entry name" value="Bac_rhamnosid_N"/>
</dbReference>
<dbReference type="InterPro" id="IPR012341">
    <property type="entry name" value="6hp_glycosidase-like_sf"/>
</dbReference>
<dbReference type="InterPro" id="IPR035396">
    <property type="entry name" value="Bac_rhamnosid6H"/>
</dbReference>
<proteinExistence type="predicted"/>
<dbReference type="PANTHER" id="PTHR33307">
    <property type="entry name" value="ALPHA-RHAMNOSIDASE (EUROFUNG)"/>
    <property type="match status" value="1"/>
</dbReference>
<dbReference type="SUPFAM" id="SSF48208">
    <property type="entry name" value="Six-hairpin glycosidases"/>
    <property type="match status" value="1"/>
</dbReference>
<dbReference type="Pfam" id="PF17389">
    <property type="entry name" value="Bac_rhamnosid6H"/>
    <property type="match status" value="1"/>
</dbReference>
<evidence type="ECO:0000313" key="9">
    <source>
        <dbReference type="Proteomes" id="UP000199545"/>
    </source>
</evidence>
<dbReference type="Proteomes" id="UP000199545">
    <property type="component" value="Unassembled WGS sequence"/>
</dbReference>
<dbReference type="Pfam" id="PF17390">
    <property type="entry name" value="Bac_rhamnosid_C"/>
    <property type="match status" value="1"/>
</dbReference>
<dbReference type="Pfam" id="PF08531">
    <property type="entry name" value="Bac_rhamnosid_N"/>
    <property type="match status" value="1"/>
</dbReference>
<evidence type="ECO:0000259" key="7">
    <source>
        <dbReference type="Pfam" id="PF17390"/>
    </source>
</evidence>
<feature type="domain" description="Alpha-L-rhamnosidase six-hairpin glycosidase" evidence="6">
    <location>
        <begin position="430"/>
        <end position="776"/>
    </location>
</feature>
<feature type="domain" description="Bacterial alpha-L-rhamnosidase N-terminal" evidence="5">
    <location>
        <begin position="147"/>
        <end position="315"/>
    </location>
</feature>
<dbReference type="PIRSF" id="PIRSF010631">
    <property type="entry name" value="A-rhamnsds"/>
    <property type="match status" value="1"/>
</dbReference>
<dbReference type="InterPro" id="IPR008902">
    <property type="entry name" value="Rhamnosid_concanavalin"/>
</dbReference>
<comment type="catalytic activity">
    <reaction evidence="1">
        <text>Hydrolysis of terminal non-reducing alpha-L-rhamnose residues in alpha-L-rhamnosides.</text>
        <dbReference type="EC" id="3.2.1.40"/>
    </reaction>
</comment>
<dbReference type="Gene3D" id="1.50.10.10">
    <property type="match status" value="1"/>
</dbReference>
<dbReference type="STRING" id="46223.SAMN05421852_12629"/>
<name>A0A1I3UPG8_9BACL</name>
<dbReference type="EC" id="3.2.1.40" evidence="2"/>
<keyword evidence="3" id="KW-0378">Hydrolase</keyword>
<dbReference type="Gene3D" id="2.60.40.10">
    <property type="entry name" value="Immunoglobulins"/>
    <property type="match status" value="1"/>
</dbReference>
<dbReference type="GO" id="GO:0005975">
    <property type="term" value="P:carbohydrate metabolic process"/>
    <property type="evidence" value="ECO:0007669"/>
    <property type="project" value="InterPro"/>
</dbReference>
<feature type="domain" description="Alpha-L-rhamnosidase C-terminal" evidence="7">
    <location>
        <begin position="778"/>
        <end position="849"/>
    </location>
</feature>
<dbReference type="InterPro" id="IPR016007">
    <property type="entry name" value="Alpha_rhamnosid"/>
</dbReference>
<dbReference type="EMBL" id="FORR01000026">
    <property type="protein sequence ID" value="SFJ84633.1"/>
    <property type="molecule type" value="Genomic_DNA"/>
</dbReference>
<dbReference type="Gene3D" id="2.60.120.260">
    <property type="entry name" value="Galactose-binding domain-like"/>
    <property type="match status" value="2"/>
</dbReference>
<dbReference type="PANTHER" id="PTHR33307:SF6">
    <property type="entry name" value="ALPHA-RHAMNOSIDASE (EUROFUNG)-RELATED"/>
    <property type="match status" value="1"/>
</dbReference>
<dbReference type="InterPro" id="IPR035398">
    <property type="entry name" value="Bac_rhamnosid_C"/>
</dbReference>
<reference evidence="8 9" key="1">
    <citation type="submission" date="2016-10" db="EMBL/GenBank/DDBJ databases">
        <authorList>
            <person name="de Groot N.N."/>
        </authorList>
    </citation>
    <scope>NUCLEOTIDE SEQUENCE [LARGE SCALE GENOMIC DNA]</scope>
    <source>
        <strain evidence="8 9">DSM 44778</strain>
    </source>
</reference>
<dbReference type="SUPFAM" id="SSF49265">
    <property type="entry name" value="Fibronectin type III"/>
    <property type="match status" value="1"/>
</dbReference>
<dbReference type="InterPro" id="IPR008928">
    <property type="entry name" value="6-hairpin_glycosidase_sf"/>
</dbReference>
<keyword evidence="9" id="KW-1185">Reference proteome</keyword>
<dbReference type="InterPro" id="IPR013783">
    <property type="entry name" value="Ig-like_fold"/>
</dbReference>
<gene>
    <name evidence="8" type="ORF">SAMN05421852_12629</name>
</gene>
<evidence type="ECO:0000259" key="5">
    <source>
        <dbReference type="Pfam" id="PF08531"/>
    </source>
</evidence>
<dbReference type="GO" id="GO:0030596">
    <property type="term" value="F:alpha-L-rhamnosidase activity"/>
    <property type="evidence" value="ECO:0007669"/>
    <property type="project" value="UniProtKB-EC"/>
</dbReference>
<dbReference type="Pfam" id="PF05592">
    <property type="entry name" value="Bac_rhamnosid"/>
    <property type="match status" value="1"/>
</dbReference>
<dbReference type="Pfam" id="PF25788">
    <property type="entry name" value="Ig_Rha78A_N"/>
    <property type="match status" value="1"/>
</dbReference>
<evidence type="ECO:0000256" key="2">
    <source>
        <dbReference type="ARBA" id="ARBA00012652"/>
    </source>
</evidence>
<feature type="domain" description="Alpha-L-rhamnosidase concanavalin-like" evidence="4">
    <location>
        <begin position="325"/>
        <end position="424"/>
    </location>
</feature>
<evidence type="ECO:0000259" key="6">
    <source>
        <dbReference type="Pfam" id="PF17389"/>
    </source>
</evidence>
<dbReference type="OrthoDB" id="9761045at2"/>
<organism evidence="8 9">
    <name type="scientific">Thermoflavimicrobium dichotomicum</name>
    <dbReference type="NCBI Taxonomy" id="46223"/>
    <lineage>
        <taxon>Bacteria</taxon>
        <taxon>Bacillati</taxon>
        <taxon>Bacillota</taxon>
        <taxon>Bacilli</taxon>
        <taxon>Bacillales</taxon>
        <taxon>Thermoactinomycetaceae</taxon>
        <taxon>Thermoflavimicrobium</taxon>
    </lineage>
</organism>
<dbReference type="Gene3D" id="2.60.420.10">
    <property type="entry name" value="Maltose phosphorylase, domain 3"/>
    <property type="match status" value="1"/>
</dbReference>